<dbReference type="EMBL" id="QXFV01000440">
    <property type="protein sequence ID" value="KAE9037485.1"/>
    <property type="molecule type" value="Genomic_DNA"/>
</dbReference>
<organism evidence="3 5">
    <name type="scientific">Phytophthora rubi</name>
    <dbReference type="NCBI Taxonomy" id="129364"/>
    <lineage>
        <taxon>Eukaryota</taxon>
        <taxon>Sar</taxon>
        <taxon>Stramenopiles</taxon>
        <taxon>Oomycota</taxon>
        <taxon>Peronosporomycetes</taxon>
        <taxon>Peronosporales</taxon>
        <taxon>Peronosporaceae</taxon>
        <taxon>Phytophthora</taxon>
    </lineage>
</organism>
<dbReference type="AlphaFoldDB" id="A0A6A4FIB1"/>
<protein>
    <submittedName>
        <fullName evidence="3">Uncharacterized protein</fullName>
    </submittedName>
</protein>
<proteinExistence type="predicted"/>
<dbReference type="GO" id="GO:1904262">
    <property type="term" value="P:negative regulation of TORC1 signaling"/>
    <property type="evidence" value="ECO:0007669"/>
    <property type="project" value="TreeGrafter"/>
</dbReference>
<dbReference type="Proteomes" id="UP000429607">
    <property type="component" value="Unassembled WGS sequence"/>
</dbReference>
<gene>
    <name evidence="1" type="ORF">PR001_g8351</name>
    <name evidence="2" type="ORF">PR002_g3765</name>
    <name evidence="3" type="ORF">PR003_g9360</name>
</gene>
<dbReference type="GO" id="GO:0007015">
    <property type="term" value="P:actin filament organization"/>
    <property type="evidence" value="ECO:0007669"/>
    <property type="project" value="InterPro"/>
</dbReference>
<name>A0A6A4FIB1_9STRA</name>
<dbReference type="Proteomes" id="UP000434957">
    <property type="component" value="Unassembled WGS sequence"/>
</dbReference>
<evidence type="ECO:0000313" key="6">
    <source>
        <dbReference type="Proteomes" id="UP000435112"/>
    </source>
</evidence>
<evidence type="ECO:0000313" key="2">
    <source>
        <dbReference type="EMBL" id="KAE9042729.1"/>
    </source>
</evidence>
<evidence type="ECO:0000313" key="4">
    <source>
        <dbReference type="Proteomes" id="UP000429607"/>
    </source>
</evidence>
<dbReference type="Proteomes" id="UP000435112">
    <property type="component" value="Unassembled WGS sequence"/>
</dbReference>
<dbReference type="EMBL" id="QXFU01000140">
    <property type="protein sequence ID" value="KAE9042729.1"/>
    <property type="molecule type" value="Genomic_DNA"/>
</dbReference>
<sequence length="476" mass="50686">MSMRFHQKRFFAYPNGAPSLHTLSSVASQSYTLVTTDRSVSLLGYGDAGYSLHKLEVDALHAGKADVVASAAIERPGALQSRVAIAYAVGDALFLQVVAPHHESLGNGELGQVSGSVKFELEAAPTVMFSVQASGSSGDVFYGVMVCCTDTMAAFGYVENEKENPSSGSGAGCTRLDSDQFAAFFPEFATFPHTILAVDIFTAPERDQGWIAFGCADGLVRVLQGQVLGGCLGGPFKSKELQLNGPVTSVALFPKRTASSSWQCNLLVTCAIGQAVVYEDLYSTADGNSGDGEVLADSDTFDSIFAGITADIDLDGEVELLLGTDSQVLLAYEDNRGSNEETLEDSKRDAVFEDATKDLVESSVDSPDSSLNIWGITEPIPVAGTVIDSVPRSASGRRKWQRLTRSRWDLETFGAIYSLLWRDVNHDGVPELLVASSTGIYVYEADPAFVINKLESVLSALLATSTTAQLPSSSTK</sequence>
<reference evidence="3 5" key="1">
    <citation type="submission" date="2018-08" db="EMBL/GenBank/DDBJ databases">
        <title>Genomic investigation of the strawberry pathogen Phytophthora fragariae indicates pathogenicity is determined by transcriptional variation in three key races.</title>
        <authorList>
            <person name="Adams T.M."/>
            <person name="Armitage A.D."/>
            <person name="Sobczyk M.K."/>
            <person name="Bates H.J."/>
            <person name="Dunwell J.M."/>
            <person name="Nellist C.F."/>
            <person name="Harrison R.J."/>
        </authorList>
    </citation>
    <scope>NUCLEOTIDE SEQUENCE [LARGE SCALE GENOMIC DNA]</scope>
    <source>
        <strain evidence="1 4">SCRP249</strain>
        <strain evidence="2 6">SCRP324</strain>
        <strain evidence="3 5">SCRP333</strain>
    </source>
</reference>
<evidence type="ECO:0000313" key="5">
    <source>
        <dbReference type="Proteomes" id="UP000434957"/>
    </source>
</evidence>
<evidence type="ECO:0000313" key="1">
    <source>
        <dbReference type="EMBL" id="KAE9037485.1"/>
    </source>
</evidence>
<dbReference type="GO" id="GO:0015629">
    <property type="term" value="C:actin cytoskeleton"/>
    <property type="evidence" value="ECO:0007669"/>
    <property type="project" value="InterPro"/>
</dbReference>
<dbReference type="GO" id="GO:0051015">
    <property type="term" value="F:actin filament binding"/>
    <property type="evidence" value="ECO:0007669"/>
    <property type="project" value="TreeGrafter"/>
</dbReference>
<comment type="caution">
    <text evidence="3">The sequence shown here is derived from an EMBL/GenBank/DDBJ whole genome shotgun (WGS) entry which is preliminary data.</text>
</comment>
<evidence type="ECO:0000313" key="3">
    <source>
        <dbReference type="EMBL" id="KAE9342648.1"/>
    </source>
</evidence>
<dbReference type="GO" id="GO:0030027">
    <property type="term" value="C:lamellipodium"/>
    <property type="evidence" value="ECO:0007669"/>
    <property type="project" value="TreeGrafter"/>
</dbReference>
<dbReference type="SUPFAM" id="SSF69318">
    <property type="entry name" value="Integrin alpha N-terminal domain"/>
    <property type="match status" value="1"/>
</dbReference>
<dbReference type="EMBL" id="QXFT01000484">
    <property type="protein sequence ID" value="KAE9342648.1"/>
    <property type="molecule type" value="Genomic_DNA"/>
</dbReference>
<dbReference type="PANTHER" id="PTHR15435:SF2">
    <property type="entry name" value="KICSTOR COMPLEX PROTEIN KAPTIN"/>
    <property type="match status" value="1"/>
</dbReference>
<dbReference type="GO" id="GO:0034198">
    <property type="term" value="P:cellular response to amino acid starvation"/>
    <property type="evidence" value="ECO:0007669"/>
    <property type="project" value="TreeGrafter"/>
</dbReference>
<accession>A0A6A4FIB1</accession>
<dbReference type="OrthoDB" id="10267127at2759"/>
<dbReference type="InterPro" id="IPR029982">
    <property type="entry name" value="Kptn"/>
</dbReference>
<dbReference type="PANTHER" id="PTHR15435">
    <property type="entry name" value="KICSTOR COMPLEX PROTEIN KAPTIN"/>
    <property type="match status" value="1"/>
</dbReference>
<dbReference type="InterPro" id="IPR028994">
    <property type="entry name" value="Integrin_alpha_N"/>
</dbReference>
<keyword evidence="5" id="KW-1185">Reference proteome</keyword>